<gene>
    <name evidence="1" type="ORF">KC01_LOCUS42620</name>
</gene>
<name>A0AAV2MUX9_KNICA</name>
<protein>
    <submittedName>
        <fullName evidence="1">Uncharacterized protein</fullName>
    </submittedName>
</protein>
<proteinExistence type="predicted"/>
<accession>A0AAV2MUX9</accession>
<organism evidence="1 2">
    <name type="scientific">Knipowitschia caucasica</name>
    <name type="common">Caucasian dwarf goby</name>
    <name type="synonym">Pomatoschistus caucasicus</name>
    <dbReference type="NCBI Taxonomy" id="637954"/>
    <lineage>
        <taxon>Eukaryota</taxon>
        <taxon>Metazoa</taxon>
        <taxon>Chordata</taxon>
        <taxon>Craniata</taxon>
        <taxon>Vertebrata</taxon>
        <taxon>Euteleostomi</taxon>
        <taxon>Actinopterygii</taxon>
        <taxon>Neopterygii</taxon>
        <taxon>Teleostei</taxon>
        <taxon>Neoteleostei</taxon>
        <taxon>Acanthomorphata</taxon>
        <taxon>Gobiaria</taxon>
        <taxon>Gobiiformes</taxon>
        <taxon>Gobioidei</taxon>
        <taxon>Gobiidae</taxon>
        <taxon>Gobiinae</taxon>
        <taxon>Knipowitschia</taxon>
    </lineage>
</organism>
<evidence type="ECO:0000313" key="2">
    <source>
        <dbReference type="Proteomes" id="UP001497482"/>
    </source>
</evidence>
<evidence type="ECO:0000313" key="1">
    <source>
        <dbReference type="EMBL" id="CAL1616924.1"/>
    </source>
</evidence>
<sequence length="168" mass="19398">MLAIAGMFQSDRPVTYCRFNTDVPVLRLWLDVELETRQDFRLSRQAMHSLQRLMKREQNHGWGNEYEVLVYVYWLAHGLSYRVVSRVFSIPKSTIHRIVHRVAQLFWDNLNRAISFPKPADIDTVDNDVAQDILDLGPPLQEAPHAHERPGNATRDRLAALVNAEGPQ</sequence>
<dbReference type="EMBL" id="OZ035831">
    <property type="protein sequence ID" value="CAL1616924.1"/>
    <property type="molecule type" value="Genomic_DNA"/>
</dbReference>
<keyword evidence="2" id="KW-1185">Reference proteome</keyword>
<reference evidence="1 2" key="1">
    <citation type="submission" date="2024-04" db="EMBL/GenBank/DDBJ databases">
        <authorList>
            <person name="Waldvogel A.-M."/>
            <person name="Schoenle A."/>
        </authorList>
    </citation>
    <scope>NUCLEOTIDE SEQUENCE [LARGE SCALE GENOMIC DNA]</scope>
</reference>
<dbReference type="Proteomes" id="UP001497482">
    <property type="component" value="Chromosome 9"/>
</dbReference>
<dbReference type="AlphaFoldDB" id="A0AAV2MUX9"/>